<sequence length="1175" mass="128819">MASICLIHLVDLAEQDNHQAAPSENLEPIFQSETGSGDELEDRSDSEESDSDGEETAPRVENPSTDIRGDLEKIISSATKSFKGSFYFEKRCDAPNPTLRLISGNIGTVGLPLVELAAKQIIACSEQVPSAKEAWEMDGGLVAFDNPAWNSFIVDVAAQVYKGLGINFHASKPKIELYKLLLHGTGSHFLPHQYTEKAEGMFATMVVTLPSAFTGGAIHLSHAGLPAVIDSSADSLISTSVAAWYTGVTHEFKPVTSGYRLALSYNLIHTTDAPRPSLPVIHELPQLRHILLSWKQSGYSGPQKIVCLLQKLHDSAAALRDAEGADAHLVSFLGTVARELDFKLGMAKCQLTISGAACGPDDYGRDDYYDSDENEDDDVDSDDLEFADNPDYDMTITDLVDLEGCSVCDEVLMDKEDEKGQTIPANISGALEAGPCDEQEYDRHCGGDLTRHYARSVLVIWPSLRDEEIAYGDGYFDYVLESLRTTTSTKADREERQFVERVLASHHPEAGPDEGLQSVCTAACQWRKLELWRRAMDARGGYDSLDKLGLDYLMDAVAEFGYNDMLPSIEKMLQKDKSNTRRFKLLEQIESDAKAKDDSSVGHWISEKRESVLGSLRPFVAGEDKLLIELVKAPGGIAVLEHKIVPQAESNSKPRNLLSLVLALHAEKIRPDSCFKSADDKEIGSRAGARLLSRAIKRKNFFELVDSPAGAPSYHPYWTPRRAPSTKLAEQYLDACLKTENEALIVEVVKKLMAVPRTTRNAGPTAAERDSILIALVPYFSKMVEERSDSLPPLPPVAIDLFYKTTMPFLLAQMQKADLKEDDVTSVSATAHIRSYKRSILPKFKAVGRGPDTYKLFIRQLRAREAQFALKPSPTSSIPAIVTDLLTTMIGQLDLTVMKSVAATIDMLEFCYEANNGPRYADVLSKLVKDGNRRADCVESFLLPLIPDLVGFASRHGISVTAPPLVSYFQTVLGSWIKGFFGSRSPVKSPLFACAQKIKCKCNFCSDVVKFLSSTEQSLQLFGIGAPKTKHLENALKSAGVGAVATWNIVMTSPRGFKITKTNEAHQASRWEANKRKGILTLKSISTDENVLASVFEGSKYDNLLRYLDVPWVNAPVRAEPSSVISIAQPSVSTSAVTAAYVCLPATRAAPGGGDTSPSKRQKVDRANVEIIDLT</sequence>
<feature type="region of interest" description="Disordered" evidence="1">
    <location>
        <begin position="18"/>
        <end position="70"/>
    </location>
</feature>
<keyword evidence="3" id="KW-1185">Reference proteome</keyword>
<dbReference type="Proteomes" id="UP000027195">
    <property type="component" value="Unassembled WGS sequence"/>
</dbReference>
<dbReference type="OrthoDB" id="124582at2759"/>
<name>A0A067MIG7_BOTB1</name>
<evidence type="ECO:0000256" key="1">
    <source>
        <dbReference type="SAM" id="MobiDB-lite"/>
    </source>
</evidence>
<dbReference type="InParanoid" id="A0A067MIG7"/>
<dbReference type="AlphaFoldDB" id="A0A067MIG7"/>
<gene>
    <name evidence="2" type="ORF">BOTBODRAFT_174150</name>
</gene>
<evidence type="ECO:0008006" key="4">
    <source>
        <dbReference type="Google" id="ProtNLM"/>
    </source>
</evidence>
<dbReference type="PANTHER" id="PTHR33099:SF7">
    <property type="entry name" value="MYND-TYPE DOMAIN-CONTAINING PROTEIN"/>
    <property type="match status" value="1"/>
</dbReference>
<proteinExistence type="predicted"/>
<accession>A0A067MIG7</accession>
<dbReference type="EMBL" id="KL198033">
    <property type="protein sequence ID" value="KDQ15309.1"/>
    <property type="molecule type" value="Genomic_DNA"/>
</dbReference>
<evidence type="ECO:0000313" key="3">
    <source>
        <dbReference type="Proteomes" id="UP000027195"/>
    </source>
</evidence>
<dbReference type="HOGENOM" id="CLU_007520_1_2_1"/>
<dbReference type="PANTHER" id="PTHR33099">
    <property type="entry name" value="FE2OG DIOXYGENASE DOMAIN-CONTAINING PROTEIN"/>
    <property type="match status" value="1"/>
</dbReference>
<organism evidence="2 3">
    <name type="scientific">Botryobasidium botryosum (strain FD-172 SS1)</name>
    <dbReference type="NCBI Taxonomy" id="930990"/>
    <lineage>
        <taxon>Eukaryota</taxon>
        <taxon>Fungi</taxon>
        <taxon>Dikarya</taxon>
        <taxon>Basidiomycota</taxon>
        <taxon>Agaricomycotina</taxon>
        <taxon>Agaricomycetes</taxon>
        <taxon>Cantharellales</taxon>
        <taxon>Botryobasidiaceae</taxon>
        <taxon>Botryobasidium</taxon>
    </lineage>
</organism>
<protein>
    <recommendedName>
        <fullName evidence="4">Prolyl 4-hydroxylase alpha subunit Fe(2+) 2OG dioxygenase domain-containing protein</fullName>
    </recommendedName>
</protein>
<reference evidence="3" key="1">
    <citation type="journal article" date="2014" name="Proc. Natl. Acad. Sci. U.S.A.">
        <title>Extensive sampling of basidiomycete genomes demonstrates inadequacy of the white-rot/brown-rot paradigm for wood decay fungi.</title>
        <authorList>
            <person name="Riley R."/>
            <person name="Salamov A.A."/>
            <person name="Brown D.W."/>
            <person name="Nagy L.G."/>
            <person name="Floudas D."/>
            <person name="Held B.W."/>
            <person name="Levasseur A."/>
            <person name="Lombard V."/>
            <person name="Morin E."/>
            <person name="Otillar R."/>
            <person name="Lindquist E.A."/>
            <person name="Sun H."/>
            <person name="LaButti K.M."/>
            <person name="Schmutz J."/>
            <person name="Jabbour D."/>
            <person name="Luo H."/>
            <person name="Baker S.E."/>
            <person name="Pisabarro A.G."/>
            <person name="Walton J.D."/>
            <person name="Blanchette R.A."/>
            <person name="Henrissat B."/>
            <person name="Martin F."/>
            <person name="Cullen D."/>
            <person name="Hibbett D.S."/>
            <person name="Grigoriev I.V."/>
        </authorList>
    </citation>
    <scope>NUCLEOTIDE SEQUENCE [LARGE SCALE GENOMIC DNA]</scope>
    <source>
        <strain evidence="3">FD-172 SS1</strain>
    </source>
</reference>
<feature type="compositionally biased region" description="Acidic residues" evidence="1">
    <location>
        <begin position="36"/>
        <end position="55"/>
    </location>
</feature>
<dbReference type="Gene3D" id="2.60.120.620">
    <property type="entry name" value="q2cbj1_9rhob like domain"/>
    <property type="match status" value="1"/>
</dbReference>
<evidence type="ECO:0000313" key="2">
    <source>
        <dbReference type="EMBL" id="KDQ15309.1"/>
    </source>
</evidence>